<evidence type="ECO:0000313" key="1">
    <source>
        <dbReference type="EMBL" id="JAH34791.1"/>
    </source>
</evidence>
<sequence>MVVGVLWFGKV</sequence>
<proteinExistence type="predicted"/>
<accession>A0A0E9S0J4</accession>
<name>A0A0E9S0J4_ANGAN</name>
<dbReference type="EMBL" id="GBXM01073786">
    <property type="protein sequence ID" value="JAH34791.1"/>
    <property type="molecule type" value="Transcribed_RNA"/>
</dbReference>
<reference evidence="1" key="1">
    <citation type="submission" date="2014-11" db="EMBL/GenBank/DDBJ databases">
        <authorList>
            <person name="Amaro Gonzalez C."/>
        </authorList>
    </citation>
    <scope>NUCLEOTIDE SEQUENCE</scope>
</reference>
<organism evidence="1">
    <name type="scientific">Anguilla anguilla</name>
    <name type="common">European freshwater eel</name>
    <name type="synonym">Muraena anguilla</name>
    <dbReference type="NCBI Taxonomy" id="7936"/>
    <lineage>
        <taxon>Eukaryota</taxon>
        <taxon>Metazoa</taxon>
        <taxon>Chordata</taxon>
        <taxon>Craniata</taxon>
        <taxon>Vertebrata</taxon>
        <taxon>Euteleostomi</taxon>
        <taxon>Actinopterygii</taxon>
        <taxon>Neopterygii</taxon>
        <taxon>Teleostei</taxon>
        <taxon>Anguilliformes</taxon>
        <taxon>Anguillidae</taxon>
        <taxon>Anguilla</taxon>
    </lineage>
</organism>
<protein>
    <submittedName>
        <fullName evidence="1">Uncharacterized protein</fullName>
    </submittedName>
</protein>
<reference evidence="1" key="2">
    <citation type="journal article" date="2015" name="Fish Shellfish Immunol.">
        <title>Early steps in the European eel (Anguilla anguilla)-Vibrio vulnificus interaction in the gills: Role of the RtxA13 toxin.</title>
        <authorList>
            <person name="Callol A."/>
            <person name="Pajuelo D."/>
            <person name="Ebbesson L."/>
            <person name="Teles M."/>
            <person name="MacKenzie S."/>
            <person name="Amaro C."/>
        </authorList>
    </citation>
    <scope>NUCLEOTIDE SEQUENCE</scope>
</reference>